<feature type="transmembrane region" description="Helical" evidence="6">
    <location>
        <begin position="12"/>
        <end position="34"/>
    </location>
</feature>
<dbReference type="EMBL" id="UINC01044923">
    <property type="protein sequence ID" value="SVB51028.1"/>
    <property type="molecule type" value="Genomic_DNA"/>
</dbReference>
<evidence type="ECO:0000256" key="1">
    <source>
        <dbReference type="ARBA" id="ARBA00001966"/>
    </source>
</evidence>
<dbReference type="Gene3D" id="3.40.50.280">
    <property type="entry name" value="Cobalamin-binding domain"/>
    <property type="match status" value="1"/>
</dbReference>
<gene>
    <name evidence="8" type="ORF">METZ01_LOCUS203882</name>
</gene>
<dbReference type="PANTHER" id="PTHR43409:SF4">
    <property type="entry name" value="RADICAL SAM SUPERFAMILY PROTEIN"/>
    <property type="match status" value="1"/>
</dbReference>
<evidence type="ECO:0000256" key="4">
    <source>
        <dbReference type="ARBA" id="ARBA00023004"/>
    </source>
</evidence>
<keyword evidence="6" id="KW-0812">Transmembrane</keyword>
<dbReference type="GO" id="GO:0031419">
    <property type="term" value="F:cobalamin binding"/>
    <property type="evidence" value="ECO:0007669"/>
    <property type="project" value="InterPro"/>
</dbReference>
<proteinExistence type="predicted"/>
<keyword evidence="6" id="KW-1133">Transmembrane helix</keyword>
<accession>A0A382EJX6</accession>
<comment type="cofactor">
    <cofactor evidence="1">
        <name>[4Fe-4S] cluster</name>
        <dbReference type="ChEBI" id="CHEBI:49883"/>
    </cofactor>
</comment>
<keyword evidence="4" id="KW-0408">Iron</keyword>
<organism evidence="8">
    <name type="scientific">marine metagenome</name>
    <dbReference type="NCBI Taxonomy" id="408172"/>
    <lineage>
        <taxon>unclassified sequences</taxon>
        <taxon>metagenomes</taxon>
        <taxon>ecological metagenomes</taxon>
    </lineage>
</organism>
<dbReference type="PANTHER" id="PTHR43409">
    <property type="entry name" value="ANAEROBIC MAGNESIUM-PROTOPORPHYRIN IX MONOMETHYL ESTER CYCLASE-RELATED"/>
    <property type="match status" value="1"/>
</dbReference>
<evidence type="ECO:0000259" key="7">
    <source>
        <dbReference type="PROSITE" id="PS51332"/>
    </source>
</evidence>
<protein>
    <recommendedName>
        <fullName evidence="7">B12-binding domain-containing protein</fullName>
    </recommendedName>
</protein>
<dbReference type="GO" id="GO:0046872">
    <property type="term" value="F:metal ion binding"/>
    <property type="evidence" value="ECO:0007669"/>
    <property type="project" value="UniProtKB-KW"/>
</dbReference>
<reference evidence="8" key="1">
    <citation type="submission" date="2018-05" db="EMBL/GenBank/DDBJ databases">
        <authorList>
            <person name="Lanie J.A."/>
            <person name="Ng W.-L."/>
            <person name="Kazmierczak K.M."/>
            <person name="Andrzejewski T.M."/>
            <person name="Davidsen T.M."/>
            <person name="Wayne K.J."/>
            <person name="Tettelin H."/>
            <person name="Glass J.I."/>
            <person name="Rusch D."/>
            <person name="Podicherti R."/>
            <person name="Tsui H.-C.T."/>
            <person name="Winkler M.E."/>
        </authorList>
    </citation>
    <scope>NUCLEOTIDE SEQUENCE</scope>
</reference>
<dbReference type="Pfam" id="PF02310">
    <property type="entry name" value="B12-binding"/>
    <property type="match status" value="1"/>
</dbReference>
<evidence type="ECO:0000256" key="6">
    <source>
        <dbReference type="SAM" id="Phobius"/>
    </source>
</evidence>
<dbReference type="InterPro" id="IPR006158">
    <property type="entry name" value="Cobalamin-bd"/>
</dbReference>
<keyword evidence="3" id="KW-0479">Metal-binding</keyword>
<dbReference type="PROSITE" id="PS51332">
    <property type="entry name" value="B12_BINDING"/>
    <property type="match status" value="1"/>
</dbReference>
<dbReference type="AlphaFoldDB" id="A0A382EJX6"/>
<dbReference type="InterPro" id="IPR051198">
    <property type="entry name" value="BchE-like"/>
</dbReference>
<keyword evidence="2" id="KW-0949">S-adenosyl-L-methionine</keyword>
<feature type="non-terminal residue" evidence="8">
    <location>
        <position position="179"/>
    </location>
</feature>
<name>A0A382EJX6_9ZZZZ</name>
<keyword evidence="6" id="KW-0472">Membrane</keyword>
<evidence type="ECO:0000313" key="8">
    <source>
        <dbReference type="EMBL" id="SVB51028.1"/>
    </source>
</evidence>
<evidence type="ECO:0000256" key="3">
    <source>
        <dbReference type="ARBA" id="ARBA00022723"/>
    </source>
</evidence>
<feature type="domain" description="B12-binding" evidence="7">
    <location>
        <begin position="11"/>
        <end position="175"/>
    </location>
</feature>
<dbReference type="GO" id="GO:0051536">
    <property type="term" value="F:iron-sulfur cluster binding"/>
    <property type="evidence" value="ECO:0007669"/>
    <property type="project" value="UniProtKB-KW"/>
</dbReference>
<evidence type="ECO:0000256" key="2">
    <source>
        <dbReference type="ARBA" id="ARBA00022691"/>
    </source>
</evidence>
<evidence type="ECO:0000256" key="5">
    <source>
        <dbReference type="ARBA" id="ARBA00023014"/>
    </source>
</evidence>
<keyword evidence="5" id="KW-0411">Iron-sulfur</keyword>
<sequence length="179" mass="20416">MKNSQNLGEEDFRVLITYPNLTMMLVPSLAIGIFTRILRKQKYQVDLFDTTHYVAEENSSPQNRVKFLQAREFNETNDLGVRIRTDLIDDYVEKIESFRPHFIIYSVVEDCYRQTLALMEAVKSYDIPHIVGGVYPTAAPEVCINNELINVIGIGEGEKIIVDVAEAFRLNDSLDEVPG</sequence>